<accession>A0A8X6SEJ1</accession>
<dbReference type="Proteomes" id="UP000887159">
    <property type="component" value="Unassembled WGS sequence"/>
</dbReference>
<dbReference type="InterPro" id="IPR031966">
    <property type="entry name" value="PHF12_MRG-bd"/>
</dbReference>
<keyword evidence="3" id="KW-0862">Zinc</keyword>
<dbReference type="InterPro" id="IPR011011">
    <property type="entry name" value="Znf_FYVE_PHD"/>
</dbReference>
<dbReference type="SMART" id="SM00249">
    <property type="entry name" value="PHD"/>
    <property type="match status" value="1"/>
</dbReference>
<keyword evidence="2" id="KW-0863">Zinc-finger</keyword>
<dbReference type="InterPro" id="IPR013083">
    <property type="entry name" value="Znf_RING/FYVE/PHD"/>
</dbReference>
<evidence type="ECO:0000259" key="4">
    <source>
        <dbReference type="SMART" id="SM00249"/>
    </source>
</evidence>
<proteinExistence type="predicted"/>
<name>A0A8X6SEJ1_TRICX</name>
<evidence type="ECO:0000313" key="5">
    <source>
        <dbReference type="EMBL" id="GFY12134.1"/>
    </source>
</evidence>
<dbReference type="CDD" id="cd15534">
    <property type="entry name" value="PHD2_PHF12_Rco1"/>
    <property type="match status" value="1"/>
</dbReference>
<dbReference type="GO" id="GO:0008270">
    <property type="term" value="F:zinc ion binding"/>
    <property type="evidence" value="ECO:0007669"/>
    <property type="project" value="UniProtKB-KW"/>
</dbReference>
<gene>
    <name evidence="5" type="primary">Phf12</name>
    <name evidence="5" type="ORF">TNCV_3096881</name>
</gene>
<dbReference type="InterPro" id="IPR019787">
    <property type="entry name" value="Znf_PHD-finger"/>
</dbReference>
<dbReference type="EMBL" id="BMAU01021310">
    <property type="protein sequence ID" value="GFY12134.1"/>
    <property type="molecule type" value="Genomic_DNA"/>
</dbReference>
<evidence type="ECO:0000256" key="1">
    <source>
        <dbReference type="ARBA" id="ARBA00022723"/>
    </source>
</evidence>
<evidence type="ECO:0000313" key="6">
    <source>
        <dbReference type="Proteomes" id="UP000887159"/>
    </source>
</evidence>
<dbReference type="AlphaFoldDB" id="A0A8X6SEJ1"/>
<dbReference type="PANTHER" id="PTHR46309:SF1">
    <property type="entry name" value="PHD FINGER PROTEIN 12"/>
    <property type="match status" value="1"/>
</dbReference>
<organism evidence="5 6">
    <name type="scientific">Trichonephila clavipes</name>
    <name type="common">Golden silk orbweaver</name>
    <name type="synonym">Nephila clavipes</name>
    <dbReference type="NCBI Taxonomy" id="2585209"/>
    <lineage>
        <taxon>Eukaryota</taxon>
        <taxon>Metazoa</taxon>
        <taxon>Ecdysozoa</taxon>
        <taxon>Arthropoda</taxon>
        <taxon>Chelicerata</taxon>
        <taxon>Arachnida</taxon>
        <taxon>Araneae</taxon>
        <taxon>Araneomorphae</taxon>
        <taxon>Entelegynae</taxon>
        <taxon>Araneoidea</taxon>
        <taxon>Nephilidae</taxon>
        <taxon>Trichonephila</taxon>
    </lineage>
</organism>
<dbReference type="GO" id="GO:0070822">
    <property type="term" value="C:Sin3-type complex"/>
    <property type="evidence" value="ECO:0007669"/>
    <property type="project" value="TreeGrafter"/>
</dbReference>
<keyword evidence="1" id="KW-0479">Metal-binding</keyword>
<dbReference type="Gene3D" id="6.10.20.60">
    <property type="entry name" value="PHD finger protein 12"/>
    <property type="match status" value="1"/>
</dbReference>
<dbReference type="InterPro" id="IPR001965">
    <property type="entry name" value="Znf_PHD"/>
</dbReference>
<reference evidence="5" key="1">
    <citation type="submission" date="2020-08" db="EMBL/GenBank/DDBJ databases">
        <title>Multicomponent nature underlies the extraordinary mechanical properties of spider dragline silk.</title>
        <authorList>
            <person name="Kono N."/>
            <person name="Nakamura H."/>
            <person name="Mori M."/>
            <person name="Yoshida Y."/>
            <person name="Ohtoshi R."/>
            <person name="Malay A.D."/>
            <person name="Moran D.A.P."/>
            <person name="Tomita M."/>
            <person name="Numata K."/>
            <person name="Arakawa K."/>
        </authorList>
    </citation>
    <scope>NUCLEOTIDE SEQUENCE</scope>
</reference>
<evidence type="ECO:0000256" key="2">
    <source>
        <dbReference type="ARBA" id="ARBA00022771"/>
    </source>
</evidence>
<dbReference type="Pfam" id="PF00628">
    <property type="entry name" value="PHD"/>
    <property type="match status" value="1"/>
</dbReference>
<dbReference type="PANTHER" id="PTHR46309">
    <property type="entry name" value="PHD FINGER PROTEIN 12"/>
    <property type="match status" value="1"/>
</dbReference>
<dbReference type="GO" id="GO:0003714">
    <property type="term" value="F:transcription corepressor activity"/>
    <property type="evidence" value="ECO:0007669"/>
    <property type="project" value="InterPro"/>
</dbReference>
<comment type="caution">
    <text evidence="5">The sequence shown here is derived from an EMBL/GenBank/DDBJ whole genome shotgun (WGS) entry which is preliminary data.</text>
</comment>
<keyword evidence="6" id="KW-1185">Reference proteome</keyword>
<dbReference type="InterPro" id="IPR042163">
    <property type="entry name" value="PHF12"/>
</dbReference>
<feature type="domain" description="Zinc finger PHD-type" evidence="4">
    <location>
        <begin position="146"/>
        <end position="192"/>
    </location>
</feature>
<dbReference type="InterPro" id="IPR038098">
    <property type="entry name" value="PHF12_MRG-bd_sf"/>
</dbReference>
<dbReference type="FunFam" id="3.30.40.10:FF:000154">
    <property type="entry name" value="PHD finger protein 12"/>
    <property type="match status" value="1"/>
</dbReference>
<dbReference type="Gene3D" id="3.30.40.10">
    <property type="entry name" value="Zinc/RING finger domain, C3HC4 (zinc finger)"/>
    <property type="match status" value="1"/>
</dbReference>
<dbReference type="GO" id="GO:0000122">
    <property type="term" value="P:negative regulation of transcription by RNA polymerase II"/>
    <property type="evidence" value="ECO:0007669"/>
    <property type="project" value="TreeGrafter"/>
</dbReference>
<dbReference type="SUPFAM" id="SSF57903">
    <property type="entry name" value="FYVE/PHD zinc finger"/>
    <property type="match status" value="1"/>
</dbReference>
<protein>
    <submittedName>
        <fullName evidence="5">PHD finger protein 12</fullName>
    </submittedName>
</protein>
<evidence type="ECO:0000256" key="3">
    <source>
        <dbReference type="ARBA" id="ARBA00022833"/>
    </source>
</evidence>
<sequence>MADRRSVFTWSKVHSFLSKVSDPPLLEEDLPSGEWLCHRCRTTSEVEEPILIPQPCGAEDLESEIYPRHPTEFSAIEIDQETVNPLNVLITAATVRNPTQYQLPYELSCTLQLPGSSKKAKQKENRYSKRVPHELDSGIVHLPAKLCFHCKKSCRKAPLIQCDYCPLLFHTDCLEPPLTSLPTGRWMCFNHSEFMADQKLLTSVSFSERVKLWDKFSGPVSQDAMKLHFLTKVDKHHPPSDVKSGYLIEMPLLTAFSLRLICIKSSNSNQHNSLPNCYVDPGSSWTGITYVTPLLNAILQIVAMEFLKE</sequence>
<dbReference type="Pfam" id="PF16737">
    <property type="entry name" value="PHF12_MRG_bd"/>
    <property type="match status" value="1"/>
</dbReference>